<dbReference type="PANTHER" id="PTHR13256:SF16">
    <property type="entry name" value="ALPHA_BETA-TUBULIN-N-ACETYLTRANSFERASE 9"/>
    <property type="match status" value="1"/>
</dbReference>
<accession>A0A316Z5W8</accession>
<dbReference type="InterPro" id="IPR000182">
    <property type="entry name" value="GNAT_dom"/>
</dbReference>
<evidence type="ECO:0000313" key="6">
    <source>
        <dbReference type="Proteomes" id="UP000245946"/>
    </source>
</evidence>
<comment type="similarity">
    <text evidence="1">Belongs to the acetyltransferase family. GNAT subfamily.</text>
</comment>
<dbReference type="STRING" id="58919.A0A316Z5W8"/>
<name>A0A316Z5W8_9BASI</name>
<dbReference type="InterPro" id="IPR016181">
    <property type="entry name" value="Acyl_CoA_acyltransferase"/>
</dbReference>
<dbReference type="PANTHER" id="PTHR13256">
    <property type="entry name" value="N-ACETYLTRANSFERASE 9"/>
    <property type="match status" value="1"/>
</dbReference>
<keyword evidence="6" id="KW-1185">Reference proteome</keyword>
<proteinExistence type="inferred from homology"/>
<dbReference type="EMBL" id="KZ819303">
    <property type="protein sequence ID" value="PWN95605.1"/>
    <property type="molecule type" value="Genomic_DNA"/>
</dbReference>
<reference evidence="5 6" key="1">
    <citation type="journal article" date="2018" name="Mol. Biol. Evol.">
        <title>Broad Genomic Sampling Reveals a Smut Pathogenic Ancestry of the Fungal Clade Ustilaginomycotina.</title>
        <authorList>
            <person name="Kijpornyongpan T."/>
            <person name="Mondo S.J."/>
            <person name="Barry K."/>
            <person name="Sandor L."/>
            <person name="Lee J."/>
            <person name="Lipzen A."/>
            <person name="Pangilinan J."/>
            <person name="LaButti K."/>
            <person name="Hainaut M."/>
            <person name="Henrissat B."/>
            <person name="Grigoriev I.V."/>
            <person name="Spatafora J.W."/>
            <person name="Aime M.C."/>
        </authorList>
    </citation>
    <scope>NUCLEOTIDE SEQUENCE [LARGE SCALE GENOMIC DNA]</scope>
    <source>
        <strain evidence="5 6">MCA 4186</strain>
    </source>
</reference>
<evidence type="ECO:0000259" key="4">
    <source>
        <dbReference type="PROSITE" id="PS51186"/>
    </source>
</evidence>
<dbReference type="Pfam" id="PF13302">
    <property type="entry name" value="Acetyltransf_3"/>
    <property type="match status" value="1"/>
</dbReference>
<dbReference type="PROSITE" id="PS51186">
    <property type="entry name" value="GNAT"/>
    <property type="match status" value="1"/>
</dbReference>
<dbReference type="RefSeq" id="XP_025595884.1">
    <property type="nucleotide sequence ID" value="XM_025744380.1"/>
</dbReference>
<keyword evidence="2" id="KW-0808">Transferase</keyword>
<dbReference type="Gene3D" id="3.40.630.30">
    <property type="match status" value="1"/>
</dbReference>
<sequence>MRANERLVLVGPRVLLVPYRKEHVEKYHAWMQDPLIREATASEPLSLPEEYEMQASWHADDDKLTFIVMARPPGSVVPQSAAEAISESQMIGDVNLFISEAHDDEEEEGTEAADAPPQAKSWCAEVEVMIAEHAFRGRGIAQEAVSLLLHYASHASSGLGSLPAPFPLPAPALHAKIGLANAGSRRLFARLGFEEVRVSQVWQEVEVRWTGTGALPPLARLEWPVE</sequence>
<dbReference type="Proteomes" id="UP000245946">
    <property type="component" value="Unassembled WGS sequence"/>
</dbReference>
<evidence type="ECO:0000256" key="3">
    <source>
        <dbReference type="ARBA" id="ARBA00023315"/>
    </source>
</evidence>
<organism evidence="5 6">
    <name type="scientific">Tilletiopsis washingtonensis</name>
    <dbReference type="NCBI Taxonomy" id="58919"/>
    <lineage>
        <taxon>Eukaryota</taxon>
        <taxon>Fungi</taxon>
        <taxon>Dikarya</taxon>
        <taxon>Basidiomycota</taxon>
        <taxon>Ustilaginomycotina</taxon>
        <taxon>Exobasidiomycetes</taxon>
        <taxon>Entylomatales</taxon>
        <taxon>Entylomatales incertae sedis</taxon>
        <taxon>Tilletiopsis</taxon>
    </lineage>
</organism>
<dbReference type="OrthoDB" id="5043642at2759"/>
<keyword evidence="3" id="KW-0012">Acyltransferase</keyword>
<evidence type="ECO:0000313" key="5">
    <source>
        <dbReference type="EMBL" id="PWN95605.1"/>
    </source>
</evidence>
<dbReference type="AlphaFoldDB" id="A0A316Z5W8"/>
<gene>
    <name evidence="5" type="ORF">FA09DRAFT_340934</name>
</gene>
<dbReference type="GO" id="GO:0008080">
    <property type="term" value="F:N-acetyltransferase activity"/>
    <property type="evidence" value="ECO:0007669"/>
    <property type="project" value="InterPro"/>
</dbReference>
<evidence type="ECO:0000256" key="1">
    <source>
        <dbReference type="ARBA" id="ARBA00009342"/>
    </source>
</evidence>
<dbReference type="GeneID" id="37271924"/>
<protein>
    <recommendedName>
        <fullName evidence="4">N-acetyltransferase domain-containing protein</fullName>
    </recommendedName>
</protein>
<dbReference type="SUPFAM" id="SSF55729">
    <property type="entry name" value="Acyl-CoA N-acyltransferases (Nat)"/>
    <property type="match status" value="1"/>
</dbReference>
<dbReference type="InterPro" id="IPR039135">
    <property type="entry name" value="NAT9-like"/>
</dbReference>
<evidence type="ECO:0000256" key="2">
    <source>
        <dbReference type="ARBA" id="ARBA00022679"/>
    </source>
</evidence>
<feature type="domain" description="N-acetyltransferase" evidence="4">
    <location>
        <begin position="34"/>
        <end position="222"/>
    </location>
</feature>